<dbReference type="AlphaFoldDB" id="A0A9X4H5L1"/>
<dbReference type="GO" id="GO:0019843">
    <property type="term" value="F:rRNA binding"/>
    <property type="evidence" value="ECO:0007669"/>
    <property type="project" value="UniProtKB-UniRule"/>
</dbReference>
<dbReference type="HAMAP" id="MF_00871">
    <property type="entry name" value="RqcP"/>
    <property type="match status" value="1"/>
</dbReference>
<dbReference type="CDD" id="cd00165">
    <property type="entry name" value="S4"/>
    <property type="match status" value="1"/>
</dbReference>
<accession>A0A9X4H5L1</accession>
<dbReference type="RefSeq" id="WP_277442947.1">
    <property type="nucleotide sequence ID" value="NZ_JAKOAV010000006.1"/>
</dbReference>
<dbReference type="Proteomes" id="UP001154312">
    <property type="component" value="Unassembled WGS sequence"/>
</dbReference>
<proteinExistence type="inferred from homology"/>
<dbReference type="InterPro" id="IPR036986">
    <property type="entry name" value="S4_RNA-bd_sf"/>
</dbReference>
<dbReference type="SUPFAM" id="SSF55174">
    <property type="entry name" value="Alpha-L RNA-binding motif"/>
    <property type="match status" value="1"/>
</dbReference>
<protein>
    <recommendedName>
        <fullName evidence="5">RQC P-site tRNA stabilizing factor</fullName>
        <shortName evidence="5">RqcP</shortName>
    </recommendedName>
    <alternativeName>
        <fullName evidence="5">Ribosome-associated protein quality control protein P</fullName>
    </alternativeName>
</protein>
<dbReference type="PIRSF" id="PIRSF038881">
    <property type="entry name" value="RNAbp_HP1423"/>
    <property type="match status" value="1"/>
</dbReference>
<reference evidence="7" key="1">
    <citation type="submission" date="2022-02" db="EMBL/GenBank/DDBJ databases">
        <authorList>
            <person name="Leng L."/>
        </authorList>
    </citation>
    <scope>NUCLEOTIDE SEQUENCE</scope>
    <source>
        <strain evidence="7">JI</strain>
    </source>
</reference>
<keyword evidence="8" id="KW-1185">Reference proteome</keyword>
<dbReference type="Pfam" id="PF01479">
    <property type="entry name" value="S4"/>
    <property type="match status" value="1"/>
</dbReference>
<dbReference type="EMBL" id="JAKOAV010000006">
    <property type="protein sequence ID" value="MDF9407709.1"/>
    <property type="molecule type" value="Genomic_DNA"/>
</dbReference>
<evidence type="ECO:0000313" key="7">
    <source>
        <dbReference type="EMBL" id="MDF9407709.1"/>
    </source>
</evidence>
<dbReference type="PROSITE" id="PS50889">
    <property type="entry name" value="S4"/>
    <property type="match status" value="1"/>
</dbReference>
<comment type="function">
    <text evidence="5">Key component of the ribosome quality control system (RQC), a ribosome-associated complex that mediates the extraction of incompletely synthesized nascent chains from stalled ribosomes and their subsequent degradation. RqcH recruits Ala-charged tRNA, and with RqcP directs the elongation of stalled nascent chains on 50S ribosomal subunits, leading to non-templated C-terminal alanine extensions (Ala tail). The Ala tail promotes nascent chain degradation. RqcP is associated with the translocation-like movement of the peptidyl-tRNA from the A-site into the P-site.</text>
</comment>
<comment type="similarity">
    <text evidence="5">Belongs to the RqcP family.</text>
</comment>
<gene>
    <name evidence="5" type="primary">rqcP</name>
    <name evidence="7" type="ORF">L7E55_04935</name>
</gene>
<comment type="caution">
    <text evidence="7">The sequence shown here is derived from an EMBL/GenBank/DDBJ whole genome shotgun (WGS) entry which is preliminary data.</text>
</comment>
<sequence>MRLDKFLKVSRVIKRRTLAKEVCDRGQVAVNGRAAKAGAEVKPGDTVMIGFGNRNLKLKILSIRENVPAKMAAELYEILEDSRPVRNDGELS</sequence>
<evidence type="ECO:0000256" key="5">
    <source>
        <dbReference type="HAMAP-Rule" id="MF_00871"/>
    </source>
</evidence>
<dbReference type="InterPro" id="IPR002942">
    <property type="entry name" value="S4_RNA-bd"/>
</dbReference>
<comment type="subunit">
    <text evidence="5">Associates with stalled 50S ribosomal subunits. Binds to RqcH, 23S rRNA and the P-site tRNA. Does not require RqcH for association with 50S subunits.</text>
</comment>
<keyword evidence="2 5" id="KW-0699">rRNA-binding</keyword>
<evidence type="ECO:0000256" key="2">
    <source>
        <dbReference type="ARBA" id="ARBA00022730"/>
    </source>
</evidence>
<dbReference type="SMART" id="SM00363">
    <property type="entry name" value="S4"/>
    <property type="match status" value="1"/>
</dbReference>
<evidence type="ECO:0000256" key="3">
    <source>
        <dbReference type="ARBA" id="ARBA00022884"/>
    </source>
</evidence>
<evidence type="ECO:0000313" key="8">
    <source>
        <dbReference type="Proteomes" id="UP001154312"/>
    </source>
</evidence>
<dbReference type="GO" id="GO:0000049">
    <property type="term" value="F:tRNA binding"/>
    <property type="evidence" value="ECO:0007669"/>
    <property type="project" value="UniProtKB-UniRule"/>
</dbReference>
<evidence type="ECO:0000256" key="4">
    <source>
        <dbReference type="ARBA" id="ARBA00022917"/>
    </source>
</evidence>
<organism evidence="7 8">
    <name type="scientific">Pelotomaculum isophthalicicum JI</name>
    <dbReference type="NCBI Taxonomy" id="947010"/>
    <lineage>
        <taxon>Bacteria</taxon>
        <taxon>Bacillati</taxon>
        <taxon>Bacillota</taxon>
        <taxon>Clostridia</taxon>
        <taxon>Eubacteriales</taxon>
        <taxon>Desulfotomaculaceae</taxon>
        <taxon>Pelotomaculum</taxon>
    </lineage>
</organism>
<name>A0A9X4H5L1_9FIRM</name>
<dbReference type="GO" id="GO:0072344">
    <property type="term" value="P:rescue of stalled ribosome"/>
    <property type="evidence" value="ECO:0007669"/>
    <property type="project" value="UniProtKB-UniRule"/>
</dbReference>
<dbReference type="Gene3D" id="3.10.290.10">
    <property type="entry name" value="RNA-binding S4 domain"/>
    <property type="match status" value="1"/>
</dbReference>
<dbReference type="InterPro" id="IPR025490">
    <property type="entry name" value="RqcP"/>
</dbReference>
<keyword evidence="1 5" id="KW-0820">tRNA-binding</keyword>
<dbReference type="GO" id="GO:0043023">
    <property type="term" value="F:ribosomal large subunit binding"/>
    <property type="evidence" value="ECO:0007669"/>
    <property type="project" value="UniProtKB-UniRule"/>
</dbReference>
<feature type="domain" description="RNA-binding S4" evidence="6">
    <location>
        <begin position="1"/>
        <end position="64"/>
    </location>
</feature>
<keyword evidence="4 5" id="KW-0648">Protein biosynthesis</keyword>
<evidence type="ECO:0000256" key="1">
    <source>
        <dbReference type="ARBA" id="ARBA00022555"/>
    </source>
</evidence>
<keyword evidence="3 5" id="KW-0694">RNA-binding</keyword>
<evidence type="ECO:0000259" key="6">
    <source>
        <dbReference type="SMART" id="SM00363"/>
    </source>
</evidence>